<dbReference type="AlphaFoldDB" id="A0AAW1NTB9"/>
<reference evidence="2 3" key="1">
    <citation type="journal article" date="2024" name="Nat. Commun.">
        <title>Phylogenomics reveals the evolutionary origins of lichenization in chlorophyte algae.</title>
        <authorList>
            <person name="Puginier C."/>
            <person name="Libourel C."/>
            <person name="Otte J."/>
            <person name="Skaloud P."/>
            <person name="Haon M."/>
            <person name="Grisel S."/>
            <person name="Petersen M."/>
            <person name="Berrin J.G."/>
            <person name="Delaux P.M."/>
            <person name="Dal Grande F."/>
            <person name="Keller J."/>
        </authorList>
    </citation>
    <scope>NUCLEOTIDE SEQUENCE [LARGE SCALE GENOMIC DNA]</scope>
    <source>
        <strain evidence="2 3">SAG 2036</strain>
    </source>
</reference>
<name>A0AAW1NTB9_9CHLO</name>
<keyword evidence="3" id="KW-1185">Reference proteome</keyword>
<sequence>MEAPDFESVEESDLPSDLRQELWQFIPVVFQQRSCPLSVGHVKHHGLVTLSYQPSWPASAYVNIFEDEEFFPDGMLYSVRTDRRTIKDDGKYHSLRSSKFNDFLDRLRDFVVNFGEEQQRNKSEAQQARAAELWAQQQAEEEAYRAADKARRQQDLRQSQAMQREAASAGNKRSWKDPAEAVSTSKKHRDIKGFSWCIWQ</sequence>
<proteinExistence type="predicted"/>
<evidence type="ECO:0000313" key="2">
    <source>
        <dbReference type="EMBL" id="KAK9793501.1"/>
    </source>
</evidence>
<accession>A0AAW1NTB9</accession>
<feature type="region of interest" description="Disordered" evidence="1">
    <location>
        <begin position="144"/>
        <end position="184"/>
    </location>
</feature>
<dbReference type="Proteomes" id="UP001465755">
    <property type="component" value="Unassembled WGS sequence"/>
</dbReference>
<protein>
    <submittedName>
        <fullName evidence="2">Uncharacterized protein</fullName>
    </submittedName>
</protein>
<evidence type="ECO:0000313" key="3">
    <source>
        <dbReference type="Proteomes" id="UP001465755"/>
    </source>
</evidence>
<dbReference type="EMBL" id="JALJOQ010000149">
    <property type="protein sequence ID" value="KAK9793501.1"/>
    <property type="molecule type" value="Genomic_DNA"/>
</dbReference>
<comment type="caution">
    <text evidence="2">The sequence shown here is derived from an EMBL/GenBank/DDBJ whole genome shotgun (WGS) entry which is preliminary data.</text>
</comment>
<feature type="compositionally biased region" description="Basic and acidic residues" evidence="1">
    <location>
        <begin position="144"/>
        <end position="155"/>
    </location>
</feature>
<organism evidence="2 3">
    <name type="scientific">Symbiochloris irregularis</name>
    <dbReference type="NCBI Taxonomy" id="706552"/>
    <lineage>
        <taxon>Eukaryota</taxon>
        <taxon>Viridiplantae</taxon>
        <taxon>Chlorophyta</taxon>
        <taxon>core chlorophytes</taxon>
        <taxon>Trebouxiophyceae</taxon>
        <taxon>Trebouxiales</taxon>
        <taxon>Trebouxiaceae</taxon>
        <taxon>Symbiochloris</taxon>
    </lineage>
</organism>
<evidence type="ECO:0000256" key="1">
    <source>
        <dbReference type="SAM" id="MobiDB-lite"/>
    </source>
</evidence>
<gene>
    <name evidence="2" type="ORF">WJX73_008145</name>
</gene>